<keyword evidence="1" id="KW-0808">Transferase</keyword>
<dbReference type="CDD" id="cd02440">
    <property type="entry name" value="AdoMet_MTases"/>
    <property type="match status" value="1"/>
</dbReference>
<dbReference type="InterPro" id="IPR029063">
    <property type="entry name" value="SAM-dependent_MTases_sf"/>
</dbReference>
<dbReference type="OrthoDB" id="9777638at2"/>
<protein>
    <submittedName>
        <fullName evidence="1">Class I SAM-dependent methyltransferase</fullName>
    </submittedName>
</protein>
<accession>A0A516H218</accession>
<dbReference type="GO" id="GO:0032259">
    <property type="term" value="P:methylation"/>
    <property type="evidence" value="ECO:0007669"/>
    <property type="project" value="UniProtKB-KW"/>
</dbReference>
<keyword evidence="1" id="KW-0489">Methyltransferase</keyword>
<dbReference type="Gene3D" id="3.40.50.150">
    <property type="entry name" value="Vaccinia Virus protein VP39"/>
    <property type="match status" value="1"/>
</dbReference>
<dbReference type="KEGG" id="fer:FNB15_11295"/>
<proteinExistence type="predicted"/>
<evidence type="ECO:0000313" key="2">
    <source>
        <dbReference type="Proteomes" id="UP000317496"/>
    </source>
</evidence>
<gene>
    <name evidence="1" type="ORF">FNB15_11295</name>
</gene>
<dbReference type="AlphaFoldDB" id="A0A516H218"/>
<dbReference type="RefSeq" id="WP_144068795.1">
    <property type="nucleotide sequence ID" value="NZ_CP041636.1"/>
</dbReference>
<dbReference type="GO" id="GO:0008168">
    <property type="term" value="F:methyltransferase activity"/>
    <property type="evidence" value="ECO:0007669"/>
    <property type="project" value="UniProtKB-KW"/>
</dbReference>
<dbReference type="SUPFAM" id="SSF53335">
    <property type="entry name" value="S-adenosyl-L-methionine-dependent methyltransferases"/>
    <property type="match status" value="1"/>
</dbReference>
<dbReference type="Proteomes" id="UP000317496">
    <property type="component" value="Chromosome"/>
</dbReference>
<sequence>MTSRIPYETCPLCGSRSFSKILEANCTLHPLYNPILEPVMAWMACADCGHVFTDGYFTDAAAEVVFSRVLDYQAVGWDMEKQRAIFSPIVERVARHVAGPAAGPGAGDVWLDVGFGNASLLFTAMEYGFTPVGADLRRDNVQTLISAGIEGHCIDITKFDQNGRYAVISMADVLEHMPYPRAGLDAAHRLLRPDGILFLSMPNADCPLWRALTAQQANPYWGELEHFHNFGRARLYQLLEAQGFRPLHYTISQRYRVGMEIIARRVA</sequence>
<organism evidence="1 2">
    <name type="scientific">Ferrovibrio terrae</name>
    <dbReference type="NCBI Taxonomy" id="2594003"/>
    <lineage>
        <taxon>Bacteria</taxon>
        <taxon>Pseudomonadati</taxon>
        <taxon>Pseudomonadota</taxon>
        <taxon>Alphaproteobacteria</taxon>
        <taxon>Rhodospirillales</taxon>
        <taxon>Rhodospirillaceae</taxon>
        <taxon>Ferrovibrio</taxon>
    </lineage>
</organism>
<dbReference type="EMBL" id="CP041636">
    <property type="protein sequence ID" value="QDO97814.1"/>
    <property type="molecule type" value="Genomic_DNA"/>
</dbReference>
<dbReference type="Pfam" id="PF13489">
    <property type="entry name" value="Methyltransf_23"/>
    <property type="match status" value="1"/>
</dbReference>
<evidence type="ECO:0000313" key="1">
    <source>
        <dbReference type="EMBL" id="QDO97814.1"/>
    </source>
</evidence>
<reference evidence="1 2" key="1">
    <citation type="submission" date="2019-07" db="EMBL/GenBank/DDBJ databases">
        <title>Genome sequencing for Ferrovibrio sp. K5.</title>
        <authorList>
            <person name="Park S.-J."/>
        </authorList>
    </citation>
    <scope>NUCLEOTIDE SEQUENCE [LARGE SCALE GENOMIC DNA]</scope>
    <source>
        <strain evidence="1 2">K5</strain>
    </source>
</reference>
<keyword evidence="2" id="KW-1185">Reference proteome</keyword>
<name>A0A516H218_9PROT</name>